<feature type="transmembrane region" description="Helical" evidence="6">
    <location>
        <begin position="334"/>
        <end position="354"/>
    </location>
</feature>
<protein>
    <recommendedName>
        <fullName evidence="7">Major facilitator superfamily (MFS) profile domain-containing protein</fullName>
    </recommendedName>
</protein>
<dbReference type="PRINTS" id="PR00171">
    <property type="entry name" value="SUGRTRNSPORT"/>
</dbReference>
<evidence type="ECO:0000256" key="4">
    <source>
        <dbReference type="ARBA" id="ARBA00023136"/>
    </source>
</evidence>
<feature type="transmembrane region" description="Helical" evidence="6">
    <location>
        <begin position="108"/>
        <end position="126"/>
    </location>
</feature>
<evidence type="ECO:0000256" key="5">
    <source>
        <dbReference type="ARBA" id="ARBA00023180"/>
    </source>
</evidence>
<dbReference type="InterPro" id="IPR003663">
    <property type="entry name" value="Sugar/inositol_transpt"/>
</dbReference>
<evidence type="ECO:0000313" key="8">
    <source>
        <dbReference type="EMBL" id="CAG9808596.1"/>
    </source>
</evidence>
<evidence type="ECO:0000313" key="9">
    <source>
        <dbReference type="Proteomes" id="UP001153620"/>
    </source>
</evidence>
<feature type="domain" description="Major facilitator superfamily (MFS) profile" evidence="7">
    <location>
        <begin position="40"/>
        <end position="519"/>
    </location>
</feature>
<dbReference type="InterPro" id="IPR050549">
    <property type="entry name" value="MFS_Trehalose_Transporter"/>
</dbReference>
<feature type="transmembrane region" description="Helical" evidence="6">
    <location>
        <begin position="465"/>
        <end position="484"/>
    </location>
</feature>
<dbReference type="Pfam" id="PF00083">
    <property type="entry name" value="Sugar_tr"/>
    <property type="match status" value="2"/>
</dbReference>
<dbReference type="SUPFAM" id="SSF103473">
    <property type="entry name" value="MFS general substrate transporter"/>
    <property type="match status" value="1"/>
</dbReference>
<comment type="subcellular location">
    <subcellularLocation>
        <location evidence="1">Membrane</location>
        <topology evidence="1">Multi-pass membrane protein</topology>
    </subcellularLocation>
</comment>
<feature type="transmembrane region" description="Helical" evidence="6">
    <location>
        <begin position="132"/>
        <end position="154"/>
    </location>
</feature>
<evidence type="ECO:0000256" key="3">
    <source>
        <dbReference type="ARBA" id="ARBA00022989"/>
    </source>
</evidence>
<dbReference type="InterPro" id="IPR020846">
    <property type="entry name" value="MFS_dom"/>
</dbReference>
<evidence type="ECO:0000259" key="7">
    <source>
        <dbReference type="PROSITE" id="PS50850"/>
    </source>
</evidence>
<evidence type="ECO:0000256" key="6">
    <source>
        <dbReference type="SAM" id="Phobius"/>
    </source>
</evidence>
<keyword evidence="5" id="KW-0325">Glycoprotein</keyword>
<proteinExistence type="predicted"/>
<dbReference type="PANTHER" id="PTHR48021:SF32">
    <property type="entry name" value="FACILITATED TREHALOSE TRANSPORTER TRET1-2 HOMOLOG-LIKE PROTEIN"/>
    <property type="match status" value="1"/>
</dbReference>
<keyword evidence="3 6" id="KW-1133">Transmembrane helix</keyword>
<dbReference type="EMBL" id="OU895879">
    <property type="protein sequence ID" value="CAG9808596.1"/>
    <property type="molecule type" value="Genomic_DNA"/>
</dbReference>
<accession>A0A9N9S372</accession>
<feature type="transmembrane region" description="Helical" evidence="6">
    <location>
        <begin position="194"/>
        <end position="219"/>
    </location>
</feature>
<name>A0A9N9S372_9DIPT</name>
<dbReference type="AlphaFoldDB" id="A0A9N9S372"/>
<feature type="transmembrane region" description="Helical" evidence="6">
    <location>
        <begin position="496"/>
        <end position="515"/>
    </location>
</feature>
<reference evidence="8" key="1">
    <citation type="submission" date="2022-01" db="EMBL/GenBank/DDBJ databases">
        <authorList>
            <person name="King R."/>
        </authorList>
    </citation>
    <scope>NUCLEOTIDE SEQUENCE</scope>
</reference>
<evidence type="ECO:0000256" key="1">
    <source>
        <dbReference type="ARBA" id="ARBA00004141"/>
    </source>
</evidence>
<keyword evidence="2 6" id="KW-0812">Transmembrane</keyword>
<dbReference type="InterPro" id="IPR036259">
    <property type="entry name" value="MFS_trans_sf"/>
</dbReference>
<organism evidence="8 9">
    <name type="scientific">Chironomus riparius</name>
    <dbReference type="NCBI Taxonomy" id="315576"/>
    <lineage>
        <taxon>Eukaryota</taxon>
        <taxon>Metazoa</taxon>
        <taxon>Ecdysozoa</taxon>
        <taxon>Arthropoda</taxon>
        <taxon>Hexapoda</taxon>
        <taxon>Insecta</taxon>
        <taxon>Pterygota</taxon>
        <taxon>Neoptera</taxon>
        <taxon>Endopterygota</taxon>
        <taxon>Diptera</taxon>
        <taxon>Nematocera</taxon>
        <taxon>Chironomoidea</taxon>
        <taxon>Chironomidae</taxon>
        <taxon>Chironominae</taxon>
        <taxon>Chironomus</taxon>
    </lineage>
</organism>
<dbReference type="PANTHER" id="PTHR48021">
    <property type="match status" value="1"/>
</dbReference>
<gene>
    <name evidence="8" type="ORF">CHIRRI_LOCUS11434</name>
</gene>
<dbReference type="GO" id="GO:0022857">
    <property type="term" value="F:transmembrane transporter activity"/>
    <property type="evidence" value="ECO:0007669"/>
    <property type="project" value="InterPro"/>
</dbReference>
<keyword evidence="9" id="KW-1185">Reference proteome</keyword>
<dbReference type="Gene3D" id="1.20.1250.20">
    <property type="entry name" value="MFS general substrate transporter like domains"/>
    <property type="match status" value="1"/>
</dbReference>
<keyword evidence="4 6" id="KW-0472">Membrane</keyword>
<sequence>MTTNEIEQLNVNTESDDLKPRASDGDERLKFRDTIPQIVASCAINLPVIHAGINLTFSSILIPQLTKPESDIQIDLDSSSTVASIVTVSTALGALVCGPLMDRYGRRRLSTIICIPFIFAWLLIALSRNLYMIYVARVLSGIAGGLVTVALVYVSEISNPQYRGMLLCLNSIAVSFGIILTYFLNIFFSWRTMSFIFAFIALITIVIVMQIPESPCWFVSLSRERSNSKALASIEWIYRRRHLSTFYYHQLINSEKLREANFQVATAADVGKRKSLVAKLVKVLKQPQVYKPLIILLFIFLFQQASGSYILIFYTINIFRNLSSNFTERINENMALMLLGGLRLVVSVIASGLSRKCHRKTLLYISSLGMMIFIFIAGTLVRNMDEFSNGRDFLNFQIPSNDSLKVNEIDMAYQLSGQQQQQQEYKEVYLLISILCYISFSSLGVMILPWTLISELFPIEVKGKMSGILVLIAYFFMFFAVKFFPYSLNMYDMEVMFYLFAISSFAFCIFVHYFLPETYGKSLNDIQEYFTTKATQQRH</sequence>
<dbReference type="InterPro" id="IPR005828">
    <property type="entry name" value="MFS_sugar_transport-like"/>
</dbReference>
<reference evidence="8" key="2">
    <citation type="submission" date="2022-10" db="EMBL/GenBank/DDBJ databases">
        <authorList>
            <consortium name="ENA_rothamsted_submissions"/>
            <consortium name="culmorum"/>
            <person name="King R."/>
        </authorList>
    </citation>
    <scope>NUCLEOTIDE SEQUENCE</scope>
</reference>
<dbReference type="GO" id="GO:0016020">
    <property type="term" value="C:membrane"/>
    <property type="evidence" value="ECO:0007669"/>
    <property type="project" value="UniProtKB-SubCell"/>
</dbReference>
<dbReference type="PROSITE" id="PS50850">
    <property type="entry name" value="MFS"/>
    <property type="match status" value="1"/>
</dbReference>
<evidence type="ECO:0000256" key="2">
    <source>
        <dbReference type="ARBA" id="ARBA00022692"/>
    </source>
</evidence>
<feature type="transmembrane region" description="Helical" evidence="6">
    <location>
        <begin position="361"/>
        <end position="381"/>
    </location>
</feature>
<dbReference type="OrthoDB" id="6612291at2759"/>
<feature type="transmembrane region" description="Helical" evidence="6">
    <location>
        <begin position="293"/>
        <end position="314"/>
    </location>
</feature>
<dbReference type="Proteomes" id="UP001153620">
    <property type="component" value="Chromosome 3"/>
</dbReference>
<feature type="transmembrane region" description="Helical" evidence="6">
    <location>
        <begin position="166"/>
        <end position="188"/>
    </location>
</feature>
<feature type="transmembrane region" description="Helical" evidence="6">
    <location>
        <begin position="428"/>
        <end position="453"/>
    </location>
</feature>